<dbReference type="InterPro" id="IPR036388">
    <property type="entry name" value="WH-like_DNA-bd_sf"/>
</dbReference>
<feature type="DNA-binding region" description="OmpR/PhoB-type" evidence="7">
    <location>
        <begin position="124"/>
        <end position="222"/>
    </location>
</feature>
<dbReference type="EMBL" id="CP030840">
    <property type="protein sequence ID" value="AXC13014.1"/>
    <property type="molecule type" value="Genomic_DNA"/>
</dbReference>
<evidence type="ECO:0000256" key="7">
    <source>
        <dbReference type="PROSITE-ProRule" id="PRU01091"/>
    </source>
</evidence>
<feature type="modified residue" description="4-aspartylphosphate" evidence="6">
    <location>
        <position position="51"/>
    </location>
</feature>
<dbReference type="Gene3D" id="3.40.50.2300">
    <property type="match status" value="1"/>
</dbReference>
<dbReference type="PANTHER" id="PTHR48111:SF1">
    <property type="entry name" value="TWO-COMPONENT RESPONSE REGULATOR ORR33"/>
    <property type="match status" value="1"/>
</dbReference>
<dbReference type="CDD" id="cd00383">
    <property type="entry name" value="trans_reg_C"/>
    <property type="match status" value="1"/>
</dbReference>
<dbReference type="InterPro" id="IPR039420">
    <property type="entry name" value="WalR-like"/>
</dbReference>
<sequence length="237" mass="26500">MRILVIEDEPRMLQLLRRGLSEHGHDVMVAVDGPQALKVTLDHEFDVVLLDVGLPGLSGYDVAQVLRERKYSASILMLTAFNKEDEIVRGLNLGADDYLTKPFSFPELLARLRAVTRPVPEAASTIYELDDLTIDRAHRKVCREGRSIELTKTEFTLLELLVHRIGQVAPRRVLIEGIWGIDSDIGHGALDVLVNSLRSKLDAPFHRRLIHTARGQGYSLHSEAGGPETMTRQAAIR</sequence>
<dbReference type="GO" id="GO:0000156">
    <property type="term" value="F:phosphorelay response regulator activity"/>
    <property type="evidence" value="ECO:0007669"/>
    <property type="project" value="TreeGrafter"/>
</dbReference>
<dbReference type="CDD" id="cd17574">
    <property type="entry name" value="REC_OmpR"/>
    <property type="match status" value="1"/>
</dbReference>
<dbReference type="Pfam" id="PF00072">
    <property type="entry name" value="Response_reg"/>
    <property type="match status" value="1"/>
</dbReference>
<evidence type="ECO:0000256" key="4">
    <source>
        <dbReference type="ARBA" id="ARBA00023125"/>
    </source>
</evidence>
<reference evidence="11 12" key="1">
    <citation type="journal article" date="2018" name="Front. Microbiol.">
        <title>Hydrolytic Capabilities as a Key to Environmental Success: Chitinolytic and Cellulolytic Acidobacteria From Acidic Sub-arctic Soils and Boreal Peatlands.</title>
        <authorList>
            <person name="Belova S.E."/>
            <person name="Ravin N.V."/>
            <person name="Pankratov T.A."/>
            <person name="Rakitin A.L."/>
            <person name="Ivanova A.A."/>
            <person name="Beletsky A.V."/>
            <person name="Mardanov A.V."/>
            <person name="Sinninghe Damste J.S."/>
            <person name="Dedysh S.N."/>
        </authorList>
    </citation>
    <scope>NUCLEOTIDE SEQUENCE [LARGE SCALE GENOMIC DNA]</scope>
    <source>
        <strain evidence="11 12">SBC82</strain>
    </source>
</reference>
<evidence type="ECO:0000256" key="8">
    <source>
        <dbReference type="SAM" id="MobiDB-lite"/>
    </source>
</evidence>
<feature type="domain" description="OmpR/PhoB-type" evidence="10">
    <location>
        <begin position="124"/>
        <end position="222"/>
    </location>
</feature>
<accession>A0A2Z5G2H3</accession>
<evidence type="ECO:0000256" key="6">
    <source>
        <dbReference type="PROSITE-ProRule" id="PRU00169"/>
    </source>
</evidence>
<dbReference type="KEGG" id="abas:ACPOL_3735"/>
<dbReference type="SMART" id="SM00862">
    <property type="entry name" value="Trans_reg_C"/>
    <property type="match status" value="1"/>
</dbReference>
<feature type="domain" description="Response regulatory" evidence="9">
    <location>
        <begin position="2"/>
        <end position="116"/>
    </location>
</feature>
<proteinExistence type="predicted"/>
<evidence type="ECO:0000259" key="10">
    <source>
        <dbReference type="PROSITE" id="PS51755"/>
    </source>
</evidence>
<dbReference type="PROSITE" id="PS51755">
    <property type="entry name" value="OMPR_PHOB"/>
    <property type="match status" value="1"/>
</dbReference>
<gene>
    <name evidence="11" type="ORF">ACPOL_3735</name>
</gene>
<dbReference type="Proteomes" id="UP000253606">
    <property type="component" value="Chromosome"/>
</dbReference>
<dbReference type="GO" id="GO:0005829">
    <property type="term" value="C:cytosol"/>
    <property type="evidence" value="ECO:0007669"/>
    <property type="project" value="TreeGrafter"/>
</dbReference>
<keyword evidence="2" id="KW-0902">Two-component regulatory system</keyword>
<dbReference type="InterPro" id="IPR011006">
    <property type="entry name" value="CheY-like_superfamily"/>
</dbReference>
<keyword evidence="1 6" id="KW-0597">Phosphoprotein</keyword>
<dbReference type="GO" id="GO:0000976">
    <property type="term" value="F:transcription cis-regulatory region binding"/>
    <property type="evidence" value="ECO:0007669"/>
    <property type="project" value="TreeGrafter"/>
</dbReference>
<dbReference type="SUPFAM" id="SSF52172">
    <property type="entry name" value="CheY-like"/>
    <property type="match status" value="1"/>
</dbReference>
<dbReference type="GO" id="GO:0032993">
    <property type="term" value="C:protein-DNA complex"/>
    <property type="evidence" value="ECO:0007669"/>
    <property type="project" value="TreeGrafter"/>
</dbReference>
<feature type="region of interest" description="Disordered" evidence="8">
    <location>
        <begin position="218"/>
        <end position="237"/>
    </location>
</feature>
<evidence type="ECO:0000256" key="1">
    <source>
        <dbReference type="ARBA" id="ARBA00022553"/>
    </source>
</evidence>
<dbReference type="InterPro" id="IPR001867">
    <property type="entry name" value="OmpR/PhoB-type_DNA-bd"/>
</dbReference>
<evidence type="ECO:0000256" key="2">
    <source>
        <dbReference type="ARBA" id="ARBA00023012"/>
    </source>
</evidence>
<keyword evidence="3" id="KW-0805">Transcription regulation</keyword>
<name>A0A2Z5G2H3_9BACT</name>
<dbReference type="PROSITE" id="PS50110">
    <property type="entry name" value="RESPONSE_REGULATORY"/>
    <property type="match status" value="1"/>
</dbReference>
<protein>
    <submittedName>
        <fullName evidence="11">DNA-binding heavy metal response regulator</fullName>
    </submittedName>
</protein>
<evidence type="ECO:0000256" key="3">
    <source>
        <dbReference type="ARBA" id="ARBA00023015"/>
    </source>
</evidence>
<keyword evidence="4 7" id="KW-0238">DNA-binding</keyword>
<organism evidence="11 12">
    <name type="scientific">Acidisarcina polymorpha</name>
    <dbReference type="NCBI Taxonomy" id="2211140"/>
    <lineage>
        <taxon>Bacteria</taxon>
        <taxon>Pseudomonadati</taxon>
        <taxon>Acidobacteriota</taxon>
        <taxon>Terriglobia</taxon>
        <taxon>Terriglobales</taxon>
        <taxon>Acidobacteriaceae</taxon>
        <taxon>Acidisarcina</taxon>
    </lineage>
</organism>
<dbReference type="InterPro" id="IPR001789">
    <property type="entry name" value="Sig_transdc_resp-reg_receiver"/>
</dbReference>
<evidence type="ECO:0000259" key="9">
    <source>
        <dbReference type="PROSITE" id="PS50110"/>
    </source>
</evidence>
<dbReference type="Pfam" id="PF00486">
    <property type="entry name" value="Trans_reg_C"/>
    <property type="match status" value="1"/>
</dbReference>
<evidence type="ECO:0000313" key="12">
    <source>
        <dbReference type="Proteomes" id="UP000253606"/>
    </source>
</evidence>
<keyword evidence="12" id="KW-1185">Reference proteome</keyword>
<dbReference type="OrthoDB" id="9790442at2"/>
<dbReference type="Gene3D" id="6.10.250.690">
    <property type="match status" value="1"/>
</dbReference>
<dbReference type="Gene3D" id="1.10.10.10">
    <property type="entry name" value="Winged helix-like DNA-binding domain superfamily/Winged helix DNA-binding domain"/>
    <property type="match status" value="1"/>
</dbReference>
<dbReference type="GO" id="GO:0006355">
    <property type="term" value="P:regulation of DNA-templated transcription"/>
    <property type="evidence" value="ECO:0007669"/>
    <property type="project" value="InterPro"/>
</dbReference>
<dbReference type="SMART" id="SM00448">
    <property type="entry name" value="REC"/>
    <property type="match status" value="1"/>
</dbReference>
<dbReference type="AlphaFoldDB" id="A0A2Z5G2H3"/>
<dbReference type="PANTHER" id="PTHR48111">
    <property type="entry name" value="REGULATOR OF RPOS"/>
    <property type="match status" value="1"/>
</dbReference>
<dbReference type="RefSeq" id="WP_114210875.1">
    <property type="nucleotide sequence ID" value="NZ_CP030840.1"/>
</dbReference>
<dbReference type="FunFam" id="3.40.50.2300:FF:000001">
    <property type="entry name" value="DNA-binding response regulator PhoB"/>
    <property type="match status" value="1"/>
</dbReference>
<evidence type="ECO:0000313" key="11">
    <source>
        <dbReference type="EMBL" id="AXC13014.1"/>
    </source>
</evidence>
<keyword evidence="5" id="KW-0804">Transcription</keyword>
<evidence type="ECO:0000256" key="5">
    <source>
        <dbReference type="ARBA" id="ARBA00023163"/>
    </source>
</evidence>